<organism evidence="2 3">
    <name type="scientific">Dactylonectria estremocensis</name>
    <dbReference type="NCBI Taxonomy" id="1079267"/>
    <lineage>
        <taxon>Eukaryota</taxon>
        <taxon>Fungi</taxon>
        <taxon>Dikarya</taxon>
        <taxon>Ascomycota</taxon>
        <taxon>Pezizomycotina</taxon>
        <taxon>Sordariomycetes</taxon>
        <taxon>Hypocreomycetidae</taxon>
        <taxon>Hypocreales</taxon>
        <taxon>Nectriaceae</taxon>
        <taxon>Dactylonectria</taxon>
    </lineage>
</organism>
<dbReference type="Proteomes" id="UP000717696">
    <property type="component" value="Unassembled WGS sequence"/>
</dbReference>
<comment type="caution">
    <text evidence="2">The sequence shown here is derived from an EMBL/GenBank/DDBJ whole genome shotgun (WGS) entry which is preliminary data.</text>
</comment>
<dbReference type="PANTHER" id="PTHR43433:SF5">
    <property type="entry name" value="AB HYDROLASE-1 DOMAIN-CONTAINING PROTEIN"/>
    <property type="match status" value="1"/>
</dbReference>
<feature type="domain" description="AB hydrolase-1" evidence="1">
    <location>
        <begin position="40"/>
        <end position="271"/>
    </location>
</feature>
<proteinExistence type="predicted"/>
<dbReference type="InterPro" id="IPR050471">
    <property type="entry name" value="AB_hydrolase"/>
</dbReference>
<name>A0A9P9J723_9HYPO</name>
<reference evidence="2" key="1">
    <citation type="journal article" date="2021" name="Nat. Commun.">
        <title>Genetic determinants of endophytism in the Arabidopsis root mycobiome.</title>
        <authorList>
            <person name="Mesny F."/>
            <person name="Miyauchi S."/>
            <person name="Thiergart T."/>
            <person name="Pickel B."/>
            <person name="Atanasova L."/>
            <person name="Karlsson M."/>
            <person name="Huettel B."/>
            <person name="Barry K.W."/>
            <person name="Haridas S."/>
            <person name="Chen C."/>
            <person name="Bauer D."/>
            <person name="Andreopoulos W."/>
            <person name="Pangilinan J."/>
            <person name="LaButti K."/>
            <person name="Riley R."/>
            <person name="Lipzen A."/>
            <person name="Clum A."/>
            <person name="Drula E."/>
            <person name="Henrissat B."/>
            <person name="Kohler A."/>
            <person name="Grigoriev I.V."/>
            <person name="Martin F.M."/>
            <person name="Hacquard S."/>
        </authorList>
    </citation>
    <scope>NUCLEOTIDE SEQUENCE</scope>
    <source>
        <strain evidence="2">MPI-CAGE-AT-0021</strain>
    </source>
</reference>
<evidence type="ECO:0000313" key="3">
    <source>
        <dbReference type="Proteomes" id="UP000717696"/>
    </source>
</evidence>
<dbReference type="EMBL" id="JAGMUU010000010">
    <property type="protein sequence ID" value="KAH7144197.1"/>
    <property type="molecule type" value="Genomic_DNA"/>
</dbReference>
<accession>A0A9P9J723</accession>
<evidence type="ECO:0000259" key="1">
    <source>
        <dbReference type="Pfam" id="PF00561"/>
    </source>
</evidence>
<protein>
    <submittedName>
        <fullName evidence="2">Alpha/Beta hydrolase protein</fullName>
    </submittedName>
</protein>
<dbReference type="GO" id="GO:0016787">
    <property type="term" value="F:hydrolase activity"/>
    <property type="evidence" value="ECO:0007669"/>
    <property type="project" value="UniProtKB-KW"/>
</dbReference>
<keyword evidence="2" id="KW-0378">Hydrolase</keyword>
<evidence type="ECO:0000313" key="2">
    <source>
        <dbReference type="EMBL" id="KAH7144197.1"/>
    </source>
</evidence>
<dbReference type="AlphaFoldDB" id="A0A9P9J723"/>
<dbReference type="PANTHER" id="PTHR43433">
    <property type="entry name" value="HYDROLASE, ALPHA/BETA FOLD FAMILY PROTEIN"/>
    <property type="match status" value="1"/>
</dbReference>
<keyword evidence="3" id="KW-1185">Reference proteome</keyword>
<dbReference type="SUPFAM" id="SSF53474">
    <property type="entry name" value="alpha/beta-Hydrolases"/>
    <property type="match status" value="1"/>
</dbReference>
<dbReference type="OrthoDB" id="8119704at2759"/>
<gene>
    <name evidence="2" type="ORF">B0J13DRAFT_595744</name>
</gene>
<sequence>MATYETALDRSIKISETEIAYRIIGPTHGIPLVIAVYFRGTMDHWDPALINRLAAQRPVILLDSPGVGQSGGEVPETIAGFAQVYIDVVKALGFSQIDMMGFSFGGAVAQMVALNAPDLVRRLILCGTTPSIGPNVMPGDSAVFGKLVEATTLQQYCDAFLSGFFPPSDHAQATGEDVWERIAGSRPHGLTLVDGSVAGKQAAAFSRFMSPGSAEQGSYNRLHELRVPVLVLSGSNDILMPTDNSILLWRKLTNAARHLHLYPDSGHGFLFQYAEQVALLINNFLSAN</sequence>
<dbReference type="InterPro" id="IPR029058">
    <property type="entry name" value="AB_hydrolase_fold"/>
</dbReference>
<dbReference type="PRINTS" id="PR00111">
    <property type="entry name" value="ABHYDROLASE"/>
</dbReference>
<dbReference type="Pfam" id="PF00561">
    <property type="entry name" value="Abhydrolase_1"/>
    <property type="match status" value="1"/>
</dbReference>
<dbReference type="Gene3D" id="3.40.50.1820">
    <property type="entry name" value="alpha/beta hydrolase"/>
    <property type="match status" value="1"/>
</dbReference>
<dbReference type="InterPro" id="IPR000073">
    <property type="entry name" value="AB_hydrolase_1"/>
</dbReference>